<dbReference type="Proteomes" id="UP000050488">
    <property type="component" value="Unassembled WGS sequence"/>
</dbReference>
<feature type="transmembrane region" description="Helical" evidence="1">
    <location>
        <begin position="50"/>
        <end position="71"/>
    </location>
</feature>
<evidence type="ECO:0008006" key="4">
    <source>
        <dbReference type="Google" id="ProtNLM"/>
    </source>
</evidence>
<feature type="transmembrane region" description="Helical" evidence="1">
    <location>
        <begin position="83"/>
        <end position="105"/>
    </location>
</feature>
<feature type="transmembrane region" description="Helical" evidence="1">
    <location>
        <begin position="199"/>
        <end position="217"/>
    </location>
</feature>
<reference evidence="2 3" key="1">
    <citation type="submission" date="2015-10" db="EMBL/GenBank/DDBJ databases">
        <title>Corynebacteirum lowii and Corynebacterium oculi species nova, derived from human clinical disease and and emended description of Corynebacterium mastiditis.</title>
        <authorList>
            <person name="Bernard K."/>
            <person name="Pacheco A.L."/>
            <person name="Mcdougall C."/>
            <person name="Burtx T."/>
            <person name="Weibe D."/>
            <person name="Tyler S."/>
            <person name="Olson A.B."/>
            <person name="Cnockaert M."/>
            <person name="Eguchi H."/>
            <person name="Kuwahara T."/>
            <person name="Nakayama-Imaohji H."/>
            <person name="Boudewijins M."/>
            <person name="Van Hoecke F."/>
            <person name="Bernier A.-M."/>
            <person name="Vandamme P."/>
        </authorList>
    </citation>
    <scope>NUCLEOTIDE SEQUENCE [LARGE SCALE GENOMIC DNA]</scope>
    <source>
        <strain evidence="2 3">NML 130206</strain>
    </source>
</reference>
<dbReference type="PROSITE" id="PS51257">
    <property type="entry name" value="PROKAR_LIPOPROTEIN"/>
    <property type="match status" value="1"/>
</dbReference>
<feature type="transmembrane region" description="Helical" evidence="1">
    <location>
        <begin position="174"/>
        <end position="193"/>
    </location>
</feature>
<evidence type="ECO:0000313" key="3">
    <source>
        <dbReference type="Proteomes" id="UP000050488"/>
    </source>
</evidence>
<gene>
    <name evidence="2" type="ORF">Clow_00859</name>
</gene>
<feature type="transmembrane region" description="Helical" evidence="1">
    <location>
        <begin position="117"/>
        <end position="140"/>
    </location>
</feature>
<keyword evidence="1" id="KW-0472">Membrane</keyword>
<proteinExistence type="predicted"/>
<evidence type="ECO:0000313" key="2">
    <source>
        <dbReference type="EMBL" id="KQB86651.1"/>
    </source>
</evidence>
<dbReference type="PATRIC" id="fig|1544413.3.peg.861"/>
<name>A0A0Q0UK62_9CORY</name>
<keyword evidence="1" id="KW-1133">Transmembrane helix</keyword>
<dbReference type="OrthoDB" id="4409194at2"/>
<comment type="caution">
    <text evidence="2">The sequence shown here is derived from an EMBL/GenBank/DDBJ whole genome shotgun (WGS) entry which is preliminary data.</text>
</comment>
<dbReference type="AlphaFoldDB" id="A0A0Q0UK62"/>
<accession>A0A0Q0UK62</accession>
<dbReference type="EMBL" id="LKEV01000002">
    <property type="protein sequence ID" value="KQB86651.1"/>
    <property type="molecule type" value="Genomic_DNA"/>
</dbReference>
<dbReference type="STRING" id="1544413.Clow_00859"/>
<keyword evidence="3" id="KW-1185">Reference proteome</keyword>
<dbReference type="RefSeq" id="WP_055176751.1">
    <property type="nucleotide sequence ID" value="NZ_JAUSQY010000001.1"/>
</dbReference>
<evidence type="ECO:0000256" key="1">
    <source>
        <dbReference type="SAM" id="Phobius"/>
    </source>
</evidence>
<keyword evidence="1" id="KW-0812">Transmembrane</keyword>
<sequence>MKRFLFRTVLPVGLISLACLIWSASLIPAVPDPLAVHFSGSSPNGFADPLVFWLLTSGLVVGLVALYCWLLAQGAARGPMARFHAASMAFGCFLVSGAQLSTFLTQKGLSDATQATLSWGHLAAIFGSALGGSALITLLATPLPAAESTVIHPEALDVPAGGAASWNATLTIPLPFATVLGLSTAVLLSLGIFTNPWLLLAAGFLLLLSLSMGYWRLRADSRGLSCRSMLGWPRRNIPAAEIERAEVTEIQPMNWGGWGWRTNPRGQALVLGKGPGLRMVLRSSKIMEITCEDAPTAAAVLNHYAGAATRTPR</sequence>
<protein>
    <recommendedName>
        <fullName evidence="4">DUF1648 domain-containing protein</fullName>
    </recommendedName>
</protein>
<organism evidence="2 3">
    <name type="scientific">Corynebacterium lowii</name>
    <dbReference type="NCBI Taxonomy" id="1544413"/>
    <lineage>
        <taxon>Bacteria</taxon>
        <taxon>Bacillati</taxon>
        <taxon>Actinomycetota</taxon>
        <taxon>Actinomycetes</taxon>
        <taxon>Mycobacteriales</taxon>
        <taxon>Corynebacteriaceae</taxon>
        <taxon>Corynebacterium</taxon>
    </lineage>
</organism>